<feature type="domain" description="S1 motif" evidence="14">
    <location>
        <begin position="731"/>
        <end position="800"/>
    </location>
</feature>
<dbReference type="InterPro" id="IPR057302">
    <property type="entry name" value="Rrp5_S1"/>
</dbReference>
<evidence type="ECO:0000256" key="7">
    <source>
        <dbReference type="ARBA" id="ARBA00022990"/>
    </source>
</evidence>
<evidence type="ECO:0000313" key="15">
    <source>
        <dbReference type="EMBL" id="KAK9539732.1"/>
    </source>
</evidence>
<dbReference type="SMART" id="SM00386">
    <property type="entry name" value="HAT"/>
    <property type="match status" value="6"/>
</dbReference>
<dbReference type="InterPro" id="IPR011990">
    <property type="entry name" value="TPR-like_helical_dom_sf"/>
</dbReference>
<feature type="domain" description="S1 motif" evidence="14">
    <location>
        <begin position="1019"/>
        <end position="1094"/>
    </location>
</feature>
<comment type="caution">
    <text evidence="15">The sequence shown here is derived from an EMBL/GenBank/DDBJ whole genome shotgun (WGS) entry which is preliminary data.</text>
</comment>
<feature type="domain" description="S1 motif" evidence="14">
    <location>
        <begin position="460"/>
        <end position="529"/>
    </location>
</feature>
<dbReference type="FunFam" id="2.40.50.140:FF:000200">
    <property type="entry name" value="Programmed cell death 11"/>
    <property type="match status" value="1"/>
</dbReference>
<comment type="subunit">
    <text evidence="10">Interacts with NF-kappa-B p50/NFKB1 and NF-kappa-B p65/RELA.</text>
</comment>
<evidence type="ECO:0000256" key="12">
    <source>
        <dbReference type="ARBA" id="ARBA00080810"/>
    </source>
</evidence>
<feature type="compositionally biased region" description="Basic and acidic residues" evidence="13">
    <location>
        <begin position="1450"/>
        <end position="1465"/>
    </location>
</feature>
<dbReference type="PANTHER" id="PTHR23270">
    <property type="entry name" value="PROGRAMMED CELL DEATH PROTEIN 11 PRE-RRNA PROCESSING PROTEIN RRP5"/>
    <property type="match status" value="1"/>
</dbReference>
<feature type="region of interest" description="Disordered" evidence="13">
    <location>
        <begin position="1"/>
        <end position="66"/>
    </location>
</feature>
<evidence type="ECO:0000259" key="14">
    <source>
        <dbReference type="PROSITE" id="PS50126"/>
    </source>
</evidence>
<dbReference type="CDD" id="cd05698">
    <property type="entry name" value="S1_Rrp5_repeat_hs6_sc5"/>
    <property type="match status" value="1"/>
</dbReference>
<dbReference type="CDD" id="cd05695">
    <property type="entry name" value="S1_Rrp5_repeat_hs3"/>
    <property type="match status" value="1"/>
</dbReference>
<evidence type="ECO:0000256" key="5">
    <source>
        <dbReference type="ARBA" id="ARBA00022737"/>
    </source>
</evidence>
<dbReference type="Gene3D" id="1.25.40.10">
    <property type="entry name" value="Tetratricopeptide repeat domain"/>
    <property type="match status" value="1"/>
</dbReference>
<dbReference type="GO" id="GO:0032040">
    <property type="term" value="C:small-subunit processome"/>
    <property type="evidence" value="ECO:0007669"/>
    <property type="project" value="TreeGrafter"/>
</dbReference>
<evidence type="ECO:0000256" key="2">
    <source>
        <dbReference type="ARBA" id="ARBA00022499"/>
    </source>
</evidence>
<keyword evidence="6" id="KW-0832">Ubl conjugation</keyword>
<dbReference type="PROSITE" id="PS50126">
    <property type="entry name" value="S1"/>
    <property type="match status" value="10"/>
</dbReference>
<proteinExistence type="predicted"/>
<dbReference type="InterPro" id="IPR003029">
    <property type="entry name" value="S1_domain"/>
</dbReference>
<dbReference type="FunFam" id="2.40.50.140:FF:000103">
    <property type="entry name" value="protein RRP5 homolog"/>
    <property type="match status" value="2"/>
</dbReference>
<reference evidence="15 16" key="1">
    <citation type="journal article" date="2024" name="Genome Biol. Evol.">
        <title>Chromosome-level genome assembly of the viviparous eelpout Zoarces viviparus.</title>
        <authorList>
            <person name="Fuhrmann N."/>
            <person name="Brasseur M.V."/>
            <person name="Bakowski C.E."/>
            <person name="Podsiadlowski L."/>
            <person name="Prost S."/>
            <person name="Krehenwinkel H."/>
            <person name="Mayer C."/>
        </authorList>
    </citation>
    <scope>NUCLEOTIDE SEQUENCE [LARGE SCALE GENOMIC DNA]</scope>
    <source>
        <strain evidence="15">NO-MEL_2022_Ind0_liver</strain>
    </source>
</reference>
<dbReference type="SUPFAM" id="SSF50249">
    <property type="entry name" value="Nucleic acid-binding proteins"/>
    <property type="match status" value="10"/>
</dbReference>
<dbReference type="FunFam" id="2.40.50.140:FF:000175">
    <property type="entry name" value="Programmed cell death 11"/>
    <property type="match status" value="1"/>
</dbReference>
<dbReference type="CDD" id="cd05702">
    <property type="entry name" value="S1_Rrp5_repeat_hs11_sc8"/>
    <property type="match status" value="1"/>
</dbReference>
<keyword evidence="8" id="KW-0539">Nucleus</keyword>
<evidence type="ECO:0000256" key="11">
    <source>
        <dbReference type="ARBA" id="ARBA00067510"/>
    </source>
</evidence>
<feature type="domain" description="S1 motif" evidence="14">
    <location>
        <begin position="195"/>
        <end position="263"/>
    </location>
</feature>
<feature type="domain" description="S1 motif" evidence="14">
    <location>
        <begin position="1131"/>
        <end position="1204"/>
    </location>
</feature>
<feature type="domain" description="S1 motif" evidence="14">
    <location>
        <begin position="549"/>
        <end position="618"/>
    </location>
</feature>
<dbReference type="CDD" id="cd04461">
    <property type="entry name" value="S1_Rrp5_repeat_hs8_sc7"/>
    <property type="match status" value="1"/>
</dbReference>
<evidence type="ECO:0000256" key="1">
    <source>
        <dbReference type="ARBA" id="ARBA00004604"/>
    </source>
</evidence>
<dbReference type="GO" id="GO:0003723">
    <property type="term" value="F:RNA binding"/>
    <property type="evidence" value="ECO:0007669"/>
    <property type="project" value="TreeGrafter"/>
</dbReference>
<dbReference type="FunFam" id="2.40.50.140:FF:000155">
    <property type="entry name" value="rRNA biogenesis protein RRP5"/>
    <property type="match status" value="1"/>
</dbReference>
<evidence type="ECO:0000256" key="8">
    <source>
        <dbReference type="ARBA" id="ARBA00023242"/>
    </source>
</evidence>
<feature type="compositionally biased region" description="Basic and acidic residues" evidence="13">
    <location>
        <begin position="19"/>
        <end position="32"/>
    </location>
</feature>
<gene>
    <name evidence="15" type="ORF">VZT92_002233</name>
</gene>
<dbReference type="CDD" id="cd05693">
    <property type="entry name" value="S1_Rrp5_repeat_hs1_sc1"/>
    <property type="match status" value="1"/>
</dbReference>
<dbReference type="InterPro" id="IPR055430">
    <property type="entry name" value="HAT_Syf1_CNRKL1_C"/>
</dbReference>
<comment type="subcellular location">
    <subcellularLocation>
        <location evidence="1">Nucleus</location>
        <location evidence="1">Nucleolus</location>
    </subcellularLocation>
</comment>
<dbReference type="InterPro" id="IPR048059">
    <property type="entry name" value="Rrp5_S1_rpt_hs1_sc1"/>
</dbReference>
<dbReference type="Pfam" id="PF00575">
    <property type="entry name" value="S1"/>
    <property type="match status" value="3"/>
</dbReference>
<protein>
    <recommendedName>
        <fullName evidence="11">Protein RRP5 homolog</fullName>
    </recommendedName>
    <alternativeName>
        <fullName evidence="12">Programmed cell death protein 11</fullName>
    </alternativeName>
</protein>
<evidence type="ECO:0000256" key="10">
    <source>
        <dbReference type="ARBA" id="ARBA00062488"/>
    </source>
</evidence>
<evidence type="ECO:0000313" key="16">
    <source>
        <dbReference type="Proteomes" id="UP001488805"/>
    </source>
</evidence>
<organism evidence="15 16">
    <name type="scientific">Zoarces viviparus</name>
    <name type="common">Viviparous eelpout</name>
    <name type="synonym">Blennius viviparus</name>
    <dbReference type="NCBI Taxonomy" id="48416"/>
    <lineage>
        <taxon>Eukaryota</taxon>
        <taxon>Metazoa</taxon>
        <taxon>Chordata</taxon>
        <taxon>Craniata</taxon>
        <taxon>Vertebrata</taxon>
        <taxon>Euteleostomi</taxon>
        <taxon>Actinopterygii</taxon>
        <taxon>Neopterygii</taxon>
        <taxon>Teleostei</taxon>
        <taxon>Neoteleostei</taxon>
        <taxon>Acanthomorphata</taxon>
        <taxon>Eupercaria</taxon>
        <taxon>Perciformes</taxon>
        <taxon>Cottioidei</taxon>
        <taxon>Zoarcales</taxon>
        <taxon>Zoarcidae</taxon>
        <taxon>Zoarcinae</taxon>
        <taxon>Zoarces</taxon>
    </lineage>
</organism>
<feature type="region of interest" description="Disordered" evidence="13">
    <location>
        <begin position="1405"/>
        <end position="1474"/>
    </location>
</feature>
<dbReference type="SUPFAM" id="SSF48452">
    <property type="entry name" value="TPR-like"/>
    <property type="match status" value="1"/>
</dbReference>
<feature type="domain" description="S1 motif" evidence="14">
    <location>
        <begin position="1306"/>
        <end position="1378"/>
    </location>
</feature>
<comment type="function">
    <text evidence="9">Essential for the generation of mature 18S rRNA, specifically necessary for cleavages at sites A0, 1 and 2 of the 47S precursor. Directly interacts with U3 snoRNA.</text>
</comment>
<dbReference type="CDD" id="cd05704">
    <property type="entry name" value="S1_Rrp5_repeat_hs13"/>
    <property type="match status" value="1"/>
</dbReference>
<dbReference type="SMART" id="SM00316">
    <property type="entry name" value="S1"/>
    <property type="match status" value="12"/>
</dbReference>
<feature type="domain" description="S1 motif" evidence="14">
    <location>
        <begin position="1212"/>
        <end position="1280"/>
    </location>
</feature>
<dbReference type="CDD" id="cd05697">
    <property type="entry name" value="S1_Rrp5_repeat_hs5"/>
    <property type="match status" value="1"/>
</dbReference>
<dbReference type="CDD" id="cd05694">
    <property type="entry name" value="S1_Rrp5_repeat_hs2_sc2"/>
    <property type="match status" value="1"/>
</dbReference>
<dbReference type="PANTHER" id="PTHR23270:SF10">
    <property type="entry name" value="PROTEIN RRP5 HOMOLOG"/>
    <property type="match status" value="1"/>
</dbReference>
<dbReference type="Pfam" id="PF23231">
    <property type="entry name" value="HAT_Syf1_CNRKL1_C"/>
    <property type="match status" value="1"/>
</dbReference>
<dbReference type="InterPro" id="IPR045209">
    <property type="entry name" value="Rrp5"/>
</dbReference>
<evidence type="ECO:0000256" key="4">
    <source>
        <dbReference type="ARBA" id="ARBA00022553"/>
    </source>
</evidence>
<feature type="domain" description="S1 motif" evidence="14">
    <location>
        <begin position="286"/>
        <end position="351"/>
    </location>
</feature>
<accession>A0AAW1FXN2</accession>
<keyword evidence="16" id="KW-1185">Reference proteome</keyword>
<sequence>MASVEEDFPRGGGGGTAKKPTESKIEVQRTEVDNLFQKSKPNEQAESKKRKGAGKDAGTKLKKPKTGKGDGLTLNAAAKCVEILHLKNMKEGILMLGCVKEVTDFEVTVSLPCGMQGFLSIMNICDSYTKLLSDQLDSADTEDICSLRHLFYPGMVFRCVVAKLDVAKRGSLSIQLSTNPKLVNKALTSSSLKAGMAVSGCVESVEDHGYIVDIGLSGTNAFLPKKTLKDKHNNTEELKVGQYLTSQVEEVKNEGRVVRLSVSPPTVAQACAESKQGWNLTNLLPGLLVKATIKKVTKHGLILDFLSSFSGQVDVLHMEPGQTSSYAEGTEVRARVLYVEPSARLVGLSLRSYLVQPGARVDPAPAGGDRIGEVVKDCKMIAMHHMSGAMVELPDKTVAFVHRNHLKEGNEPANENRVLALTEHTCRILDFSAMDQIHFVSLRKSVIDRRFYRYHDLEAGQVVEGTVSILLDHGMVVHLSDHIRGLVPRTHLSDILLKNPEKKYVAGMKIKCRVLSVDAESKKLYLTRKKALVESSLPLFLSYADARPGRVSHCYIVCIKDFGCIVRFYNSVKGLVPISELSSEPIVCPEEVFYVGQVLKAKVLKCDPDKAKMVLSFKAAVEGDTEEAATPQLDCELGKRLEAKVLKKSVNGLEVAILPDEIRAVLPTMHLSDHMSNCPLLWESMQEGDNISNLICFTKNKQNITVTKKPTVRWSLEEGVVAKDFSEVTVGMQLIGVIKSIMSYGVFVEFPYGLVGLAPKSAMTDKFISDTTNAFQPGQTVFAKVTNLDVEKRRFLVTLKISEVMSPGGDAQTRLINGLQERRAATETFALREDSDLRQQLAALAVGQKLKLTVDTAKDSGATFKSDDLAGATIMATRHHVMGVSLTSGQKATAVVLHVDILSTCVHVSILPKLLAKKKSLAEGSKYTAMLQHVNKDFAVISLGDTAQLTVIQTSSHLNEVFLLESDKLKAGMILSVEVIEPSCQELQGLALVSWHRTSPKRHRTTSENQSGAAGHCFGDVVRCKVRTVKPASIQVTLEDGSTGSVHVSEVVELAEVCTGSFPTSTVKVGSEVTARVIGGREASSHRFLPFSHPRFTFTIPELTLIPSKLDTSGDFKAVPVKEKLSSYMVGEEITCFVSKFNPERKSLEVTTDPCVTGTVELLAMITDTKDASHPEKMYKLGQAVRATVVEVNSKPQRFVLSLTGVYKLEKGSVTLGMVTSIQPQLGLLVRLPFGNSGTVAVTDLADAYRPNPLDAYSKGQLLRCFLLGEENGKWQLSLRPSRLNPQQTKPVKDPDVSSVDALKAGQLIRGYVKSVGEQGVFIRLSSSITGRAQLQQSTKYFVNNHKVLFDHLTPNTVLTTKIHSIDEEAELVNLSLLPGDTGKPDILPESLGLPLRLIGEEKKEYDSKKKKKRSAPESEQKQAESQVPKKKKKTKKAKTDDSDSGVEVYFREEEDKGDQGEAKPVKQVRPSSAGLSRLQVAAGFSWDVHLSSLKPASTAQEGDSSDGEDQDGGSKTPKKSRHELQQEKKAAEKALVQRETELMDPSLRPQDAPAFERLLLASPDSSLLWLQYMAHHLQATQIEQARAVAERALKTISFREEQEKLNVWVALLNLENMYGTEESLKRVFERALQFCEPMPVYQRLADIYAKCDKTKEAEGLYKTMVKRFRQNKAVWLSYGTFLLQQGQSDSASALLQRALTSLPSKESVDVIAKFAQLEFRYGDSEKGRTMFDKVLTSYPKRTDLWSVFIDLMVKHGSQKEVRALFDRVIHLSVSVKKIKFFFKRYLEYEKKHGTPQSIQAVKEKAMEFVEAKGTEAAN</sequence>
<keyword evidence="2" id="KW-1017">Isopeptide bond</keyword>
<feature type="region of interest" description="Disordered" evidence="13">
    <location>
        <begin position="1496"/>
        <end position="1531"/>
    </location>
</feature>
<evidence type="ECO:0000256" key="9">
    <source>
        <dbReference type="ARBA" id="ARBA00059726"/>
    </source>
</evidence>
<feature type="compositionally biased region" description="Basic and acidic residues" evidence="13">
    <location>
        <begin position="40"/>
        <end position="59"/>
    </location>
</feature>
<dbReference type="FunFam" id="2.40.50.140:FF:000148">
    <property type="entry name" value="protein RRP5 homolog isoform X1"/>
    <property type="match status" value="1"/>
</dbReference>
<feature type="domain" description="S1 motif" evidence="14">
    <location>
        <begin position="92"/>
        <end position="177"/>
    </location>
</feature>
<dbReference type="Gene3D" id="2.40.50.140">
    <property type="entry name" value="Nucleic acid-binding proteins"/>
    <property type="match status" value="10"/>
</dbReference>
<dbReference type="InterPro" id="IPR012340">
    <property type="entry name" value="NA-bd_OB-fold"/>
</dbReference>
<evidence type="ECO:0000256" key="13">
    <source>
        <dbReference type="SAM" id="MobiDB-lite"/>
    </source>
</evidence>
<keyword evidence="3" id="KW-0698">rRNA processing</keyword>
<dbReference type="Proteomes" id="UP001488805">
    <property type="component" value="Unassembled WGS sequence"/>
</dbReference>
<dbReference type="Pfam" id="PF23459">
    <property type="entry name" value="S1_RRP5"/>
    <property type="match status" value="3"/>
</dbReference>
<dbReference type="InterPro" id="IPR003107">
    <property type="entry name" value="HAT"/>
</dbReference>
<evidence type="ECO:0000256" key="3">
    <source>
        <dbReference type="ARBA" id="ARBA00022552"/>
    </source>
</evidence>
<name>A0AAW1FXN2_ZOAVI</name>
<evidence type="ECO:0000256" key="6">
    <source>
        <dbReference type="ARBA" id="ARBA00022843"/>
    </source>
</evidence>
<keyword evidence="7" id="KW-0007">Acetylation</keyword>
<dbReference type="CDD" id="cd05703">
    <property type="entry name" value="S1_Rrp5_repeat_hs12_sc9"/>
    <property type="match status" value="1"/>
</dbReference>
<dbReference type="GO" id="GO:0006364">
    <property type="term" value="P:rRNA processing"/>
    <property type="evidence" value="ECO:0007669"/>
    <property type="project" value="UniProtKB-KW"/>
</dbReference>
<dbReference type="CDD" id="cd05696">
    <property type="entry name" value="S1_Rrp5_repeat_hs4"/>
    <property type="match status" value="1"/>
</dbReference>
<dbReference type="FunFam" id="2.40.50.140:FF:000340">
    <property type="entry name" value="Unplaced genomic scaffold supercont1.162, whole genome shotgun sequence"/>
    <property type="match status" value="1"/>
</dbReference>
<dbReference type="InterPro" id="IPR048058">
    <property type="entry name" value="Rrp5_S1_rpt_hs11_sc8"/>
</dbReference>
<dbReference type="FunFam" id="1.25.40.10:FF:000065">
    <property type="entry name" value="Programmed cell death 11"/>
    <property type="match status" value="1"/>
</dbReference>
<keyword evidence="4" id="KW-0597">Phosphoprotein</keyword>
<dbReference type="EMBL" id="JBCEZU010000013">
    <property type="protein sequence ID" value="KAK9539732.1"/>
    <property type="molecule type" value="Genomic_DNA"/>
</dbReference>
<keyword evidence="5" id="KW-0677">Repeat</keyword>